<feature type="domain" description="Aminotransferase class V" evidence="2">
    <location>
        <begin position="75"/>
        <end position="259"/>
    </location>
</feature>
<dbReference type="SUPFAM" id="SSF53383">
    <property type="entry name" value="PLP-dependent transferases"/>
    <property type="match status" value="1"/>
</dbReference>
<dbReference type="InterPro" id="IPR015424">
    <property type="entry name" value="PyrdxlP-dep_Trfase"/>
</dbReference>
<keyword evidence="1" id="KW-0663">Pyridoxal phosphate</keyword>
<dbReference type="GO" id="GO:0008483">
    <property type="term" value="F:transaminase activity"/>
    <property type="evidence" value="ECO:0007669"/>
    <property type="project" value="UniProtKB-KW"/>
</dbReference>
<dbReference type="Proteomes" id="UP000243498">
    <property type="component" value="Unassembled WGS sequence"/>
</dbReference>
<dbReference type="PANTHER" id="PTHR43092:SF2">
    <property type="entry name" value="HERCYNYLCYSTEINE SULFOXIDE LYASE"/>
    <property type="match status" value="1"/>
</dbReference>
<dbReference type="Pfam" id="PF00266">
    <property type="entry name" value="Aminotran_5"/>
    <property type="match status" value="1"/>
</dbReference>
<proteinExistence type="predicted"/>
<dbReference type="InterPro" id="IPR000192">
    <property type="entry name" value="Aminotrans_V_dom"/>
</dbReference>
<dbReference type="Gene3D" id="3.40.640.10">
    <property type="entry name" value="Type I PLP-dependent aspartate aminotransferase-like (Major domain)"/>
    <property type="match status" value="1"/>
</dbReference>
<evidence type="ECO:0000313" key="4">
    <source>
        <dbReference type="Proteomes" id="UP000243498"/>
    </source>
</evidence>
<keyword evidence="3" id="KW-0808">Transferase</keyword>
<sequence length="460" mass="52004">MGHHEILALRGKPAAGQKPFGPEWKTDFAFDSEWRNLNHGSFGTYPKHIRERLRAYQDQAEARPDQFILYDQPKLLDAAREEVARLVNAPLDTVVFVGNATDGVNTVLRNMTWAQDNKDVILSFSTIYEACGKSADYLAEYFEGTLEHRGVPISYPLEDEEIIDAFRKAVKKIQDDGKRAKVCIFDVVTSRPGVVFPWVKMIKACKELGIVSLVDGAQGIGMVHLDLTAADPDFFVSNCHKWLHVPRGCAVFYTPVRNQHLLRTTLATSHGFVPKKVQRTTPLPASAKSVYVNSFEFVGTRDNGPYLCVKDAIRWRRDACGGEDNIISYLWDLNKKGIRHVADALGTTYLDNAKGTMTDCAMGNVALPVWIGEKDEGAGETDVVVPREDKDRLFQWMTETLVRDYKTFMNRFMIGNRYWIRISAQIYLDLADYEFAATVLKKLCERIGNKEYLETRVAGD</sequence>
<evidence type="ECO:0000313" key="3">
    <source>
        <dbReference type="EMBL" id="OAA45639.1"/>
    </source>
</evidence>
<name>A0A167FR96_METRR</name>
<reference evidence="3 4" key="1">
    <citation type="journal article" date="2016" name="Genome Biol. Evol.">
        <title>Divergent and convergent evolution of fungal pathogenicity.</title>
        <authorList>
            <person name="Shang Y."/>
            <person name="Xiao G."/>
            <person name="Zheng P."/>
            <person name="Cen K."/>
            <person name="Zhan S."/>
            <person name="Wang C."/>
        </authorList>
    </citation>
    <scope>NUCLEOTIDE SEQUENCE [LARGE SCALE GENOMIC DNA]</scope>
    <source>
        <strain evidence="3 4">RCEF 4871</strain>
    </source>
</reference>
<protein>
    <submittedName>
        <fullName evidence="3">Aminotransferase family protein (LolT)</fullName>
    </submittedName>
</protein>
<dbReference type="EMBL" id="AZHC01000008">
    <property type="protein sequence ID" value="OAA45639.1"/>
    <property type="molecule type" value="Genomic_DNA"/>
</dbReference>
<keyword evidence="3" id="KW-0032">Aminotransferase</keyword>
<dbReference type="STRING" id="1081105.A0A167FR96"/>
<gene>
    <name evidence="3" type="ORF">NOR_03428</name>
</gene>
<dbReference type="AlphaFoldDB" id="A0A167FR96"/>
<accession>A0A167FR96</accession>
<organism evidence="3 4">
    <name type="scientific">Metarhizium rileyi (strain RCEF 4871)</name>
    <name type="common">Nomuraea rileyi</name>
    <dbReference type="NCBI Taxonomy" id="1649241"/>
    <lineage>
        <taxon>Eukaryota</taxon>
        <taxon>Fungi</taxon>
        <taxon>Dikarya</taxon>
        <taxon>Ascomycota</taxon>
        <taxon>Pezizomycotina</taxon>
        <taxon>Sordariomycetes</taxon>
        <taxon>Hypocreomycetidae</taxon>
        <taxon>Hypocreales</taxon>
        <taxon>Clavicipitaceae</taxon>
        <taxon>Metarhizium</taxon>
    </lineage>
</organism>
<dbReference type="OrthoDB" id="5978656at2759"/>
<comment type="caution">
    <text evidence="3">The sequence shown here is derived from an EMBL/GenBank/DDBJ whole genome shotgun (WGS) entry which is preliminary data.</text>
</comment>
<evidence type="ECO:0000256" key="1">
    <source>
        <dbReference type="ARBA" id="ARBA00022898"/>
    </source>
</evidence>
<dbReference type="InterPro" id="IPR015421">
    <property type="entry name" value="PyrdxlP-dep_Trfase_major"/>
</dbReference>
<keyword evidence="4" id="KW-1185">Reference proteome</keyword>
<dbReference type="PANTHER" id="PTHR43092">
    <property type="entry name" value="L-CYSTEINE DESULFHYDRASE"/>
    <property type="match status" value="1"/>
</dbReference>
<evidence type="ECO:0000259" key="2">
    <source>
        <dbReference type="Pfam" id="PF00266"/>
    </source>
</evidence>
<dbReference type="OMA" id="VCIFDVV"/>